<organism evidence="1">
    <name type="scientific">viral metagenome</name>
    <dbReference type="NCBI Taxonomy" id="1070528"/>
    <lineage>
        <taxon>unclassified sequences</taxon>
        <taxon>metagenomes</taxon>
        <taxon>organismal metagenomes</taxon>
    </lineage>
</organism>
<proteinExistence type="predicted"/>
<reference evidence="1" key="1">
    <citation type="journal article" date="2020" name="Nature">
        <title>Giant virus diversity and host interactions through global metagenomics.</title>
        <authorList>
            <person name="Schulz F."/>
            <person name="Roux S."/>
            <person name="Paez-Espino D."/>
            <person name="Jungbluth S."/>
            <person name="Walsh D.A."/>
            <person name="Denef V.J."/>
            <person name="McMahon K.D."/>
            <person name="Konstantinidis K.T."/>
            <person name="Eloe-Fadrosh E.A."/>
            <person name="Kyrpides N.C."/>
            <person name="Woyke T."/>
        </authorList>
    </citation>
    <scope>NUCLEOTIDE SEQUENCE</scope>
    <source>
        <strain evidence="1">GVMAG-M-3300023184-101</strain>
    </source>
</reference>
<name>A0A6C0HG15_9ZZZZ</name>
<dbReference type="EMBL" id="MN739949">
    <property type="protein sequence ID" value="QHT79449.1"/>
    <property type="molecule type" value="Genomic_DNA"/>
</dbReference>
<protein>
    <submittedName>
        <fullName evidence="1">Uncharacterized protein</fullName>
    </submittedName>
</protein>
<dbReference type="AlphaFoldDB" id="A0A6C0HG15"/>
<sequence>MKIYLNRFKFRFRRGTSSKAWQNRGKLLNSFMEIYLYKKPGKTKVDFGSTFLKG</sequence>
<accession>A0A6C0HG15</accession>
<evidence type="ECO:0000313" key="1">
    <source>
        <dbReference type="EMBL" id="QHT79449.1"/>
    </source>
</evidence>